<keyword evidence="6" id="KW-1185">Reference proteome</keyword>
<evidence type="ECO:0000256" key="2">
    <source>
        <dbReference type="ARBA" id="ARBA00023125"/>
    </source>
</evidence>
<evidence type="ECO:0000313" key="5">
    <source>
        <dbReference type="EMBL" id="MEK8032500.1"/>
    </source>
</evidence>
<accession>A0ABU9BRA8</accession>
<comment type="caution">
    <text evidence="5">The sequence shown here is derived from an EMBL/GenBank/DDBJ whole genome shotgun (WGS) entry which is preliminary data.</text>
</comment>
<dbReference type="PANTHER" id="PTHR44688:SF16">
    <property type="entry name" value="DNA-BINDING TRANSCRIPTIONAL ACTIVATOR DEVR_DOSR"/>
    <property type="match status" value="1"/>
</dbReference>
<dbReference type="RefSeq" id="WP_341426911.1">
    <property type="nucleotide sequence ID" value="NZ_JBBUTG010000010.1"/>
</dbReference>
<protein>
    <submittedName>
        <fullName evidence="5">Helix-turn-helix domain-containing protein</fullName>
    </submittedName>
</protein>
<evidence type="ECO:0000256" key="1">
    <source>
        <dbReference type="ARBA" id="ARBA00023015"/>
    </source>
</evidence>
<keyword evidence="3" id="KW-0804">Transcription</keyword>
<organism evidence="5 6">
    <name type="scientific">Ideonella lacteola</name>
    <dbReference type="NCBI Taxonomy" id="2984193"/>
    <lineage>
        <taxon>Bacteria</taxon>
        <taxon>Pseudomonadati</taxon>
        <taxon>Pseudomonadota</taxon>
        <taxon>Betaproteobacteria</taxon>
        <taxon>Burkholderiales</taxon>
        <taxon>Sphaerotilaceae</taxon>
        <taxon>Ideonella</taxon>
    </lineage>
</organism>
<dbReference type="SMART" id="SM00421">
    <property type="entry name" value="HTH_LUXR"/>
    <property type="match status" value="1"/>
</dbReference>
<dbReference type="PANTHER" id="PTHR44688">
    <property type="entry name" value="DNA-BINDING TRANSCRIPTIONAL ACTIVATOR DEVR_DOSR"/>
    <property type="match status" value="1"/>
</dbReference>
<dbReference type="Gene3D" id="1.10.10.10">
    <property type="entry name" value="Winged helix-like DNA-binding domain superfamily/Winged helix DNA-binding domain"/>
    <property type="match status" value="1"/>
</dbReference>
<dbReference type="Proteomes" id="UP001371218">
    <property type="component" value="Unassembled WGS sequence"/>
</dbReference>
<dbReference type="PROSITE" id="PS50043">
    <property type="entry name" value="HTH_LUXR_2"/>
    <property type="match status" value="1"/>
</dbReference>
<evidence type="ECO:0000259" key="4">
    <source>
        <dbReference type="PROSITE" id="PS50043"/>
    </source>
</evidence>
<sequence length="178" mass="18883">MSLSDAPPNLPLSPCAAAKAASGCGSSSAEADARPGYEAESINGRVVVCHRSKQDAQSLCIVSSAKERSQDELLALLKTLLPYVDDAFQRIEPESAHPSEASSASCGASGIHALTAREKEVLYWTAQGKGCWETGHIVGISERTVKFHLQNIYRKLNVVNRAQAVARAAQIQLLPAAA</sequence>
<feature type="domain" description="HTH luxR-type" evidence="4">
    <location>
        <begin position="107"/>
        <end position="172"/>
    </location>
</feature>
<dbReference type="PRINTS" id="PR00038">
    <property type="entry name" value="HTHLUXR"/>
</dbReference>
<gene>
    <name evidence="5" type="ORF">AACH06_16875</name>
</gene>
<evidence type="ECO:0000256" key="3">
    <source>
        <dbReference type="ARBA" id="ARBA00023163"/>
    </source>
</evidence>
<dbReference type="InterPro" id="IPR036388">
    <property type="entry name" value="WH-like_DNA-bd_sf"/>
</dbReference>
<dbReference type="SUPFAM" id="SSF46894">
    <property type="entry name" value="C-terminal effector domain of the bipartite response regulators"/>
    <property type="match status" value="1"/>
</dbReference>
<keyword evidence="2" id="KW-0238">DNA-binding</keyword>
<dbReference type="InterPro" id="IPR000792">
    <property type="entry name" value="Tscrpt_reg_LuxR_C"/>
</dbReference>
<dbReference type="Pfam" id="PF00196">
    <property type="entry name" value="GerE"/>
    <property type="match status" value="1"/>
</dbReference>
<name>A0ABU9BRA8_9BURK</name>
<reference evidence="5 6" key="1">
    <citation type="submission" date="2024-04" db="EMBL/GenBank/DDBJ databases">
        <title>Novel species of the genus Ideonella isolated from streams.</title>
        <authorList>
            <person name="Lu H."/>
        </authorList>
    </citation>
    <scope>NUCLEOTIDE SEQUENCE [LARGE SCALE GENOMIC DNA]</scope>
    <source>
        <strain evidence="5 6">DXS29W</strain>
    </source>
</reference>
<proteinExistence type="predicted"/>
<dbReference type="InterPro" id="IPR016032">
    <property type="entry name" value="Sig_transdc_resp-reg_C-effctor"/>
</dbReference>
<evidence type="ECO:0000313" key="6">
    <source>
        <dbReference type="Proteomes" id="UP001371218"/>
    </source>
</evidence>
<dbReference type="CDD" id="cd06170">
    <property type="entry name" value="LuxR_C_like"/>
    <property type="match status" value="1"/>
</dbReference>
<keyword evidence="1" id="KW-0805">Transcription regulation</keyword>
<dbReference type="EMBL" id="JBBUTG010000010">
    <property type="protein sequence ID" value="MEK8032500.1"/>
    <property type="molecule type" value="Genomic_DNA"/>
</dbReference>